<name>A0A239NRK8_9ACTN</name>
<accession>A0A239NRK8</accession>
<dbReference type="Proteomes" id="UP000198318">
    <property type="component" value="Unassembled WGS sequence"/>
</dbReference>
<dbReference type="SUPFAM" id="SSF46785">
    <property type="entry name" value="Winged helix' DNA-binding domain"/>
    <property type="match status" value="1"/>
</dbReference>
<dbReference type="PRINTS" id="PR00598">
    <property type="entry name" value="HTHMARR"/>
</dbReference>
<dbReference type="InterPro" id="IPR000835">
    <property type="entry name" value="HTH_MarR-typ"/>
</dbReference>
<evidence type="ECO:0000256" key="1">
    <source>
        <dbReference type="ARBA" id="ARBA00023015"/>
    </source>
</evidence>
<dbReference type="GO" id="GO:0003700">
    <property type="term" value="F:DNA-binding transcription factor activity"/>
    <property type="evidence" value="ECO:0007669"/>
    <property type="project" value="InterPro"/>
</dbReference>
<protein>
    <submittedName>
        <fullName evidence="5">DNA-binding transcriptional regulator, MarR family</fullName>
    </submittedName>
</protein>
<sequence length="159" mass="17586">MLDDLLERILAADGDPAAPHVGLGMLLASAHSRSRRAMNAELRPLGIDVRGMTMLFALDMYGPSSQRRLIDLTGIDKSTMVRDIDDLESAGFVRRERAPQDRRAYSITLTGDGRRALESARRVGAEVGERLFGRLRPDERAQLVALLRRLAEPVPGEHS</sequence>
<dbReference type="InterPro" id="IPR023187">
    <property type="entry name" value="Tscrpt_reg_MarR-type_CS"/>
</dbReference>
<keyword evidence="2 5" id="KW-0238">DNA-binding</keyword>
<dbReference type="RefSeq" id="WP_179271827.1">
    <property type="nucleotide sequence ID" value="NZ_FZOR01000047.1"/>
</dbReference>
<dbReference type="PANTHER" id="PTHR42756:SF1">
    <property type="entry name" value="TRANSCRIPTIONAL REPRESSOR OF EMRAB OPERON"/>
    <property type="match status" value="1"/>
</dbReference>
<keyword evidence="3" id="KW-0804">Transcription</keyword>
<dbReference type="Pfam" id="PF12802">
    <property type="entry name" value="MarR_2"/>
    <property type="match status" value="1"/>
</dbReference>
<dbReference type="Gene3D" id="1.10.10.10">
    <property type="entry name" value="Winged helix-like DNA-binding domain superfamily/Winged helix DNA-binding domain"/>
    <property type="match status" value="1"/>
</dbReference>
<evidence type="ECO:0000313" key="5">
    <source>
        <dbReference type="EMBL" id="SNT57322.1"/>
    </source>
</evidence>
<evidence type="ECO:0000313" key="6">
    <source>
        <dbReference type="Proteomes" id="UP000198318"/>
    </source>
</evidence>
<dbReference type="EMBL" id="FZOR01000047">
    <property type="protein sequence ID" value="SNT57322.1"/>
    <property type="molecule type" value="Genomic_DNA"/>
</dbReference>
<dbReference type="SMART" id="SM00347">
    <property type="entry name" value="HTH_MARR"/>
    <property type="match status" value="1"/>
</dbReference>
<keyword evidence="1" id="KW-0805">Transcription regulation</keyword>
<dbReference type="InterPro" id="IPR036390">
    <property type="entry name" value="WH_DNA-bd_sf"/>
</dbReference>
<organism evidence="5 6">
    <name type="scientific">Actinomadura meyerae</name>
    <dbReference type="NCBI Taxonomy" id="240840"/>
    <lineage>
        <taxon>Bacteria</taxon>
        <taxon>Bacillati</taxon>
        <taxon>Actinomycetota</taxon>
        <taxon>Actinomycetes</taxon>
        <taxon>Streptosporangiales</taxon>
        <taxon>Thermomonosporaceae</taxon>
        <taxon>Actinomadura</taxon>
    </lineage>
</organism>
<dbReference type="AlphaFoldDB" id="A0A239NRK8"/>
<dbReference type="GO" id="GO:0003677">
    <property type="term" value="F:DNA binding"/>
    <property type="evidence" value="ECO:0007669"/>
    <property type="project" value="UniProtKB-KW"/>
</dbReference>
<dbReference type="PROSITE" id="PS01117">
    <property type="entry name" value="HTH_MARR_1"/>
    <property type="match status" value="1"/>
</dbReference>
<feature type="domain" description="HTH marR-type" evidence="4">
    <location>
        <begin position="20"/>
        <end position="152"/>
    </location>
</feature>
<reference evidence="5 6" key="1">
    <citation type="submission" date="2017-06" db="EMBL/GenBank/DDBJ databases">
        <authorList>
            <person name="Kim H.J."/>
            <person name="Triplett B.A."/>
        </authorList>
    </citation>
    <scope>NUCLEOTIDE SEQUENCE [LARGE SCALE GENOMIC DNA]</scope>
    <source>
        <strain evidence="5 6">DSM 44715</strain>
    </source>
</reference>
<evidence type="ECO:0000259" key="4">
    <source>
        <dbReference type="PROSITE" id="PS50995"/>
    </source>
</evidence>
<dbReference type="InterPro" id="IPR036388">
    <property type="entry name" value="WH-like_DNA-bd_sf"/>
</dbReference>
<dbReference type="PANTHER" id="PTHR42756">
    <property type="entry name" value="TRANSCRIPTIONAL REGULATOR, MARR"/>
    <property type="match status" value="1"/>
</dbReference>
<evidence type="ECO:0000256" key="2">
    <source>
        <dbReference type="ARBA" id="ARBA00023125"/>
    </source>
</evidence>
<gene>
    <name evidence="5" type="ORF">SAMN05443665_10477</name>
</gene>
<dbReference type="PROSITE" id="PS50995">
    <property type="entry name" value="HTH_MARR_2"/>
    <property type="match status" value="1"/>
</dbReference>
<proteinExistence type="predicted"/>
<evidence type="ECO:0000256" key="3">
    <source>
        <dbReference type="ARBA" id="ARBA00023163"/>
    </source>
</evidence>
<keyword evidence="6" id="KW-1185">Reference proteome</keyword>